<dbReference type="Gene3D" id="3.40.50.1010">
    <property type="entry name" value="5'-nuclease"/>
    <property type="match status" value="1"/>
</dbReference>
<sequence>MARRIYLLDLAVLAELTRPAGNRQVLTRFRQHETVSAIAAATAYALVRGVETLPEGPRRTQLAAFAHELLGSGLPVLPFDREAAIWLAREMPRRERQGRPWTRTEGEQAAIAAVNEMVLVTRTPGLYAGASGVRTEDWFRP</sequence>
<dbReference type="STRING" id="1076937.SAMN04488120_10195"/>
<dbReference type="GO" id="GO:0004519">
    <property type="term" value="F:endonuclease activity"/>
    <property type="evidence" value="ECO:0007669"/>
    <property type="project" value="UniProtKB-KW"/>
</dbReference>
<reference evidence="1 2" key="1">
    <citation type="submission" date="2016-10" db="EMBL/GenBank/DDBJ databases">
        <authorList>
            <person name="de Groot N.N."/>
        </authorList>
    </citation>
    <scope>NUCLEOTIDE SEQUENCE [LARGE SCALE GENOMIC DNA]</scope>
    <source>
        <strain evidence="1 2">DSM 23609</strain>
    </source>
</reference>
<gene>
    <name evidence="1" type="ORF">SAMN04488120_10195</name>
</gene>
<evidence type="ECO:0000313" key="2">
    <source>
        <dbReference type="Proteomes" id="UP000199771"/>
    </source>
</evidence>
<accession>A0A1I2H2E8</accession>
<keyword evidence="1" id="KW-0540">Nuclease</keyword>
<proteinExistence type="predicted"/>
<dbReference type="EMBL" id="FOOC01000001">
    <property type="protein sequence ID" value="SFF23708.1"/>
    <property type="molecule type" value="Genomic_DNA"/>
</dbReference>
<organism evidence="1 2">
    <name type="scientific">Fontimonas thermophila</name>
    <dbReference type="NCBI Taxonomy" id="1076937"/>
    <lineage>
        <taxon>Bacteria</taxon>
        <taxon>Pseudomonadati</taxon>
        <taxon>Pseudomonadota</taxon>
        <taxon>Gammaproteobacteria</taxon>
        <taxon>Nevskiales</taxon>
        <taxon>Nevskiaceae</taxon>
        <taxon>Fontimonas</taxon>
    </lineage>
</organism>
<dbReference type="RefSeq" id="WP_091529951.1">
    <property type="nucleotide sequence ID" value="NZ_FOOC01000001.1"/>
</dbReference>
<dbReference type="InterPro" id="IPR029060">
    <property type="entry name" value="PIN-like_dom_sf"/>
</dbReference>
<evidence type="ECO:0000313" key="1">
    <source>
        <dbReference type="EMBL" id="SFF23708.1"/>
    </source>
</evidence>
<keyword evidence="1" id="KW-0255">Endonuclease</keyword>
<name>A0A1I2H2E8_9GAMM</name>
<dbReference type="SUPFAM" id="SSF88723">
    <property type="entry name" value="PIN domain-like"/>
    <property type="match status" value="1"/>
</dbReference>
<dbReference type="AlphaFoldDB" id="A0A1I2H2E8"/>
<protein>
    <submittedName>
        <fullName evidence="1">tRNA(fMet)-specific endonuclease VapC</fullName>
    </submittedName>
</protein>
<keyword evidence="1" id="KW-0378">Hydrolase</keyword>
<dbReference type="Proteomes" id="UP000199771">
    <property type="component" value="Unassembled WGS sequence"/>
</dbReference>
<dbReference type="OrthoDB" id="9804823at2"/>
<keyword evidence="2" id="KW-1185">Reference proteome</keyword>